<comment type="caution">
    <text evidence="2">The sequence shown here is derived from an EMBL/GenBank/DDBJ whole genome shotgun (WGS) entry which is preliminary data.</text>
</comment>
<evidence type="ECO:0000313" key="2">
    <source>
        <dbReference type="EMBL" id="MBC1484651.1"/>
    </source>
</evidence>
<dbReference type="AlphaFoldDB" id="A0A7X1C508"/>
<protein>
    <submittedName>
        <fullName evidence="2">Uncharacterized protein</fullName>
    </submittedName>
</protein>
<keyword evidence="1" id="KW-0472">Membrane</keyword>
<keyword evidence="1" id="KW-0812">Transmembrane</keyword>
<proteinExistence type="predicted"/>
<feature type="transmembrane region" description="Helical" evidence="1">
    <location>
        <begin position="77"/>
        <end position="98"/>
    </location>
</feature>
<feature type="transmembrane region" description="Helical" evidence="1">
    <location>
        <begin position="12"/>
        <end position="32"/>
    </location>
</feature>
<accession>A0A7X1C508</accession>
<evidence type="ECO:0000313" key="3">
    <source>
        <dbReference type="Proteomes" id="UP000523362"/>
    </source>
</evidence>
<dbReference type="Proteomes" id="UP000523362">
    <property type="component" value="Unassembled WGS sequence"/>
</dbReference>
<reference evidence="2 3" key="1">
    <citation type="submission" date="2020-03" db="EMBL/GenBank/DDBJ databases">
        <title>Soil Listeria distribution.</title>
        <authorList>
            <person name="Liao J."/>
            <person name="Wiedmann M."/>
        </authorList>
    </citation>
    <scope>NUCLEOTIDE SEQUENCE [LARGE SCALE GENOMIC DNA]</scope>
    <source>
        <strain evidence="2 3">FSL L7-1560</strain>
    </source>
</reference>
<organism evidence="2 3">
    <name type="scientific">Listeria seeligeri</name>
    <dbReference type="NCBI Taxonomy" id="1640"/>
    <lineage>
        <taxon>Bacteria</taxon>
        <taxon>Bacillati</taxon>
        <taxon>Bacillota</taxon>
        <taxon>Bacilli</taxon>
        <taxon>Bacillales</taxon>
        <taxon>Listeriaceae</taxon>
        <taxon>Listeria</taxon>
    </lineage>
</organism>
<evidence type="ECO:0000256" key="1">
    <source>
        <dbReference type="SAM" id="Phobius"/>
    </source>
</evidence>
<keyword evidence="1" id="KW-1133">Transmembrane helix</keyword>
<dbReference type="EMBL" id="JAARRG010000001">
    <property type="protein sequence ID" value="MBC1484651.1"/>
    <property type="molecule type" value="Genomic_DNA"/>
</dbReference>
<gene>
    <name evidence="2" type="ORF">HB897_00225</name>
</gene>
<name>A0A7X1C508_LISSE</name>
<dbReference type="RefSeq" id="WP_075702902.1">
    <property type="nucleotide sequence ID" value="NZ_JAARRG010000001.1"/>
</dbReference>
<sequence length="109" mass="12640">MKTIQLIVNRVFVSSILLISMLFFIPPAFGIADGINVTFYLYLYEFPFRWVTIASKTESKSNFMNTFLGNDGVSIQLLNLIGSFLLIFLLVSIIFFLVKKLYRRKKEKN</sequence>